<comment type="similarity">
    <text evidence="6">Belongs to the glycosyl hydrolase 18 family.</text>
</comment>
<dbReference type="GO" id="GO:0008061">
    <property type="term" value="F:chitin binding"/>
    <property type="evidence" value="ECO:0007669"/>
    <property type="project" value="InterPro"/>
</dbReference>
<dbReference type="Proteomes" id="UP000251889">
    <property type="component" value="Unassembled WGS sequence"/>
</dbReference>
<feature type="domain" description="GH18" evidence="7">
    <location>
        <begin position="27"/>
        <end position="320"/>
    </location>
</feature>
<dbReference type="Gene3D" id="3.40.5.30">
    <property type="entry name" value="(Trans)glycosidases - domain 2"/>
    <property type="match status" value="1"/>
</dbReference>
<dbReference type="PANTHER" id="PTHR11177">
    <property type="entry name" value="CHITINASE"/>
    <property type="match status" value="1"/>
</dbReference>
<reference evidence="8 9" key="1">
    <citation type="submission" date="2018-06" db="EMBL/GenBank/DDBJ databases">
        <title>Chryseolinea flavus sp. nov., a member of the phylum Bacteroidetes isolated from soil.</title>
        <authorList>
            <person name="Li Y."/>
            <person name="Wang J."/>
        </authorList>
    </citation>
    <scope>NUCLEOTIDE SEQUENCE [LARGE SCALE GENOMIC DNA]</scope>
    <source>
        <strain evidence="8 9">SDU1-6</strain>
    </source>
</reference>
<dbReference type="Gene3D" id="3.20.20.80">
    <property type="entry name" value="Glycosidases"/>
    <property type="match status" value="1"/>
</dbReference>
<evidence type="ECO:0000256" key="4">
    <source>
        <dbReference type="ARBA" id="ARBA00023295"/>
    </source>
</evidence>
<dbReference type="RefSeq" id="WP_112749355.1">
    <property type="nucleotide sequence ID" value="NZ_QMFY01000017.1"/>
</dbReference>
<dbReference type="InterPro" id="IPR011583">
    <property type="entry name" value="Chitinase_II/V-like_cat"/>
</dbReference>
<protein>
    <recommendedName>
        <fullName evidence="2">chitinase</fullName>
        <ecNumber evidence="2">3.2.1.14</ecNumber>
    </recommendedName>
</protein>
<dbReference type="EMBL" id="QMFY01000017">
    <property type="protein sequence ID" value="RAV98462.1"/>
    <property type="molecule type" value="Genomic_DNA"/>
</dbReference>
<sequence length="404" mass="44496">MRTLVLIHSLFVTFLFCLCTSTLTAQFKIVGYSYTSGDANAIDWSKITHLNLAFENPDINGNLSFNTNNASFVTKAKANHVKVLVSICGGGSSLDATMRARYFTLIDDNHRASFVSKIVQYLNDHDLDGIDLDLEGPAINGDYGKFVADLKQSLPAGKLMTAALSHLNNGDMVASETVQLFDFLNIMAYDSTGPWNPSAPGQHASYEFAVTSLNWWVTHKGLQKEKAILGVPFYGYGFGADANEGVSYAQILTRFGSEAQNRDASGNTIYYNGVPTITKKTQYVIDEGYGGIMIWQLAQDRPTSDSKSLLRNIYNTVYTPTRVAESIDDAFTVFPNPMESVVSIRVHDRYFNGAQFSIADTTGRIFPSVQKSIDQWDVSALPAGMYVLKLTKGARSVVKKVVKR</sequence>
<dbReference type="GO" id="GO:0005576">
    <property type="term" value="C:extracellular region"/>
    <property type="evidence" value="ECO:0007669"/>
    <property type="project" value="TreeGrafter"/>
</dbReference>
<dbReference type="GO" id="GO:0008843">
    <property type="term" value="F:endochitinase activity"/>
    <property type="evidence" value="ECO:0007669"/>
    <property type="project" value="UniProtKB-EC"/>
</dbReference>
<dbReference type="InterPro" id="IPR001223">
    <property type="entry name" value="Glyco_hydro18_cat"/>
</dbReference>
<evidence type="ECO:0000256" key="3">
    <source>
        <dbReference type="ARBA" id="ARBA00022801"/>
    </source>
</evidence>
<dbReference type="InterPro" id="IPR050314">
    <property type="entry name" value="Glycosyl_Hydrlase_18"/>
</dbReference>
<keyword evidence="3 5" id="KW-0378">Hydrolase</keyword>
<proteinExistence type="inferred from homology"/>
<dbReference type="PROSITE" id="PS51910">
    <property type="entry name" value="GH18_2"/>
    <property type="match status" value="1"/>
</dbReference>
<evidence type="ECO:0000313" key="9">
    <source>
        <dbReference type="Proteomes" id="UP000251889"/>
    </source>
</evidence>
<dbReference type="EC" id="3.2.1.14" evidence="2"/>
<dbReference type="SMART" id="SM00636">
    <property type="entry name" value="Glyco_18"/>
    <property type="match status" value="1"/>
</dbReference>
<dbReference type="PROSITE" id="PS01095">
    <property type="entry name" value="GH18_1"/>
    <property type="match status" value="1"/>
</dbReference>
<name>A0A364XVS5_9BACT</name>
<organism evidence="8 9">
    <name type="scientific">Pseudochryseolinea flava</name>
    <dbReference type="NCBI Taxonomy" id="2059302"/>
    <lineage>
        <taxon>Bacteria</taxon>
        <taxon>Pseudomonadati</taxon>
        <taxon>Bacteroidota</taxon>
        <taxon>Cytophagia</taxon>
        <taxon>Cytophagales</taxon>
        <taxon>Fulvivirgaceae</taxon>
        <taxon>Pseudochryseolinea</taxon>
    </lineage>
</organism>
<comment type="caution">
    <text evidence="8">The sequence shown here is derived from an EMBL/GenBank/DDBJ whole genome shotgun (WGS) entry which is preliminary data.</text>
</comment>
<dbReference type="NCBIfam" id="TIGR04183">
    <property type="entry name" value="Por_Secre_tail"/>
    <property type="match status" value="1"/>
</dbReference>
<evidence type="ECO:0000256" key="5">
    <source>
        <dbReference type="RuleBase" id="RU000489"/>
    </source>
</evidence>
<evidence type="ECO:0000256" key="1">
    <source>
        <dbReference type="ARBA" id="ARBA00000822"/>
    </source>
</evidence>
<evidence type="ECO:0000256" key="6">
    <source>
        <dbReference type="RuleBase" id="RU004453"/>
    </source>
</evidence>
<evidence type="ECO:0000313" key="8">
    <source>
        <dbReference type="EMBL" id="RAV98462.1"/>
    </source>
</evidence>
<dbReference type="OrthoDB" id="1185215at2"/>
<dbReference type="GO" id="GO:0006032">
    <property type="term" value="P:chitin catabolic process"/>
    <property type="evidence" value="ECO:0007669"/>
    <property type="project" value="TreeGrafter"/>
</dbReference>
<dbReference type="GO" id="GO:0005975">
    <property type="term" value="P:carbohydrate metabolic process"/>
    <property type="evidence" value="ECO:0007669"/>
    <property type="project" value="InterPro"/>
</dbReference>
<dbReference type="PANTHER" id="PTHR11177:SF317">
    <property type="entry name" value="CHITINASE 12-RELATED"/>
    <property type="match status" value="1"/>
</dbReference>
<keyword evidence="4 5" id="KW-0326">Glycosidase</keyword>
<dbReference type="Pfam" id="PF18962">
    <property type="entry name" value="Por_Secre_tail"/>
    <property type="match status" value="1"/>
</dbReference>
<gene>
    <name evidence="8" type="ORF">DQQ10_23340</name>
</gene>
<dbReference type="InterPro" id="IPR017853">
    <property type="entry name" value="GH"/>
</dbReference>
<evidence type="ECO:0000256" key="2">
    <source>
        <dbReference type="ARBA" id="ARBA00012729"/>
    </source>
</evidence>
<dbReference type="SUPFAM" id="SSF51445">
    <property type="entry name" value="(Trans)glycosidases"/>
    <property type="match status" value="1"/>
</dbReference>
<dbReference type="Pfam" id="PF00704">
    <property type="entry name" value="Glyco_hydro_18"/>
    <property type="match status" value="1"/>
</dbReference>
<dbReference type="InterPro" id="IPR026444">
    <property type="entry name" value="Secre_tail"/>
</dbReference>
<accession>A0A364XVS5</accession>
<dbReference type="InterPro" id="IPR001579">
    <property type="entry name" value="Glyco_hydro_18_chit_AS"/>
</dbReference>
<evidence type="ECO:0000259" key="7">
    <source>
        <dbReference type="PROSITE" id="PS51910"/>
    </source>
</evidence>
<keyword evidence="9" id="KW-1185">Reference proteome</keyword>
<comment type="catalytic activity">
    <reaction evidence="1">
        <text>Random endo-hydrolysis of N-acetyl-beta-D-glucosaminide (1-&gt;4)-beta-linkages in chitin and chitodextrins.</text>
        <dbReference type="EC" id="3.2.1.14"/>
    </reaction>
</comment>
<dbReference type="AlphaFoldDB" id="A0A364XVS5"/>